<dbReference type="EMBL" id="OUNE01000231">
    <property type="protein sequence ID" value="SPP33611.1"/>
    <property type="molecule type" value="Genomic_DNA"/>
</dbReference>
<reference evidence="1" key="1">
    <citation type="submission" date="2018-04" db="EMBL/GenBank/DDBJ databases">
        <authorList>
            <person name="Go L.Y."/>
            <person name="Mitchell J.A."/>
        </authorList>
    </citation>
    <scope>NUCLEOTIDE SEQUENCE</scope>
    <source>
        <strain evidence="1">WBAD</strain>
    </source>
</reference>
<evidence type="ECO:0000313" key="1">
    <source>
        <dbReference type="EMBL" id="SPP33611.1"/>
    </source>
</evidence>
<organism evidence="1">
    <name type="scientific">Wolbachia endosymbiont of Aleurodicus dispersus</name>
    <dbReference type="NCBI Taxonomy" id="1288877"/>
    <lineage>
        <taxon>Bacteria</taxon>
        <taxon>Pseudomonadati</taxon>
        <taxon>Pseudomonadota</taxon>
        <taxon>Alphaproteobacteria</taxon>
        <taxon>Rickettsiales</taxon>
        <taxon>Anaplasmataceae</taxon>
        <taxon>Wolbachieae</taxon>
        <taxon>Wolbachia</taxon>
    </lineage>
</organism>
<protein>
    <submittedName>
        <fullName evidence="1">Uncharacterized protein</fullName>
    </submittedName>
</protein>
<dbReference type="AlphaFoldDB" id="A0A3B0JK16"/>
<gene>
    <name evidence="1" type="ORF">WBAD_1311</name>
</gene>
<accession>A0A3B0JK16</accession>
<sequence>MVLKSFHEQIADLLSSNSSWVNPSQNHIKAARYLFDLGLIKMQKRYYIVCSREEDHLDWPNVIDPSCSNEIFIDSDFDEACDDAICENCSRHILPNTYQKQRFHLLSIYLNTERIVDWFETKLNDSRLMWEKVEKGVYYICNQGRIVNLIILDFCTDAIFLTIDKLRVQPTVLITLKKDIPNLLLNLYVVPMVKLFCQLKTVTEIFQEAAKKGVPEVVENTSLQVLPASYISLKRVEPIIPTKLLELQVVKGMVYVNSIEIINKKAASCLNIFRILFKQFLHDCEKELPPEKHTLLNINQLEKLLGLSLEADLEHQIRKPLNKMQRTIKAILAEKLGLSIERDDVIQTLGWQRSSYGYRINPFTLTIKKY</sequence>
<name>A0A3B0JK16_9RICK</name>
<proteinExistence type="predicted"/>